<dbReference type="Pfam" id="PF08495">
    <property type="entry name" value="FIST"/>
    <property type="match status" value="1"/>
</dbReference>
<sequence length="377" mass="41886">MKKLIDTTGEAKALCEMIHQFNDDPEVRSIMILCCDENGITAESVEKTLKQCHKSLWGGIFPKILEGSQVMEKGSILIGFSQESEVVTITGLSNPEEEYESIMEPLYNPSLEEKTMFVYVDGLSTRIADLKDALFDSIGLEPNYIGGGAGSLSFERKPCIFTKEGLLADVAIIASVDIRSGVGVAHGWKPVTDMIRVTQAEQNRIMSLNWRPAFEVYREIVEQQSGKKFVDTAFFELAKAYPLGIQKVAGEMIVRDPIKTLEDGSIICVGEVPVNTFISVLTGDTESLLEGASEARLRAEESYQNYLREVEKKKYATVFIDCISRVLFLENDFKKELECVQTQGLMIGALTLGEIANTGKTYLEFYNKTSVVGLMED</sequence>
<dbReference type="InterPro" id="IPR013702">
    <property type="entry name" value="FIST_domain_N"/>
</dbReference>
<name>A0A1H3KG53_9FIRM</name>
<gene>
    <name evidence="3" type="ORF">SAMN05192546_102346</name>
</gene>
<reference evidence="3 4" key="1">
    <citation type="submission" date="2016-10" db="EMBL/GenBank/DDBJ databases">
        <authorList>
            <person name="de Groot N.N."/>
        </authorList>
    </citation>
    <scope>NUCLEOTIDE SEQUENCE [LARGE SCALE GENOMIC DNA]</scope>
    <source>
        <strain evidence="3 4">APO</strain>
    </source>
</reference>
<dbReference type="EMBL" id="FNPV01000002">
    <property type="protein sequence ID" value="SDY51113.1"/>
    <property type="molecule type" value="Genomic_DNA"/>
</dbReference>
<proteinExistence type="predicted"/>
<dbReference type="PANTHER" id="PTHR40252">
    <property type="entry name" value="BLR0328 PROTEIN"/>
    <property type="match status" value="1"/>
</dbReference>
<accession>A0A1H3KG53</accession>
<dbReference type="Proteomes" id="UP000199230">
    <property type="component" value="Unassembled WGS sequence"/>
</dbReference>
<evidence type="ECO:0000313" key="4">
    <source>
        <dbReference type="Proteomes" id="UP000199230"/>
    </source>
</evidence>
<dbReference type="SMART" id="SM00897">
    <property type="entry name" value="FIST"/>
    <property type="match status" value="1"/>
</dbReference>
<dbReference type="SMART" id="SM01204">
    <property type="entry name" value="FIST_C"/>
    <property type="match status" value="1"/>
</dbReference>
<dbReference type="STRING" id="159292.SAMN05192546_102346"/>
<dbReference type="RefSeq" id="WP_093311332.1">
    <property type="nucleotide sequence ID" value="NZ_FNPV01000002.1"/>
</dbReference>
<dbReference type="PANTHER" id="PTHR40252:SF2">
    <property type="entry name" value="BLR0328 PROTEIN"/>
    <property type="match status" value="1"/>
</dbReference>
<evidence type="ECO:0000259" key="1">
    <source>
        <dbReference type="SMART" id="SM00897"/>
    </source>
</evidence>
<dbReference type="OrthoDB" id="378730at2"/>
<feature type="domain" description="FIST C-domain" evidence="2">
    <location>
        <begin position="213"/>
        <end position="358"/>
    </location>
</feature>
<organism evidence="3 4">
    <name type="scientific">Tindallia californiensis</name>
    <dbReference type="NCBI Taxonomy" id="159292"/>
    <lineage>
        <taxon>Bacteria</taxon>
        <taxon>Bacillati</taxon>
        <taxon>Bacillota</taxon>
        <taxon>Clostridia</taxon>
        <taxon>Peptostreptococcales</taxon>
        <taxon>Tindalliaceae</taxon>
        <taxon>Tindallia</taxon>
    </lineage>
</organism>
<feature type="domain" description="FIST" evidence="1">
    <location>
        <begin position="28"/>
        <end position="212"/>
    </location>
</feature>
<dbReference type="AlphaFoldDB" id="A0A1H3KG53"/>
<keyword evidence="4" id="KW-1185">Reference proteome</keyword>
<protein>
    <submittedName>
        <fullName evidence="3">Uncharacterized conserved protein, contains FIST_N domain</fullName>
    </submittedName>
</protein>
<evidence type="ECO:0000259" key="2">
    <source>
        <dbReference type="SMART" id="SM01204"/>
    </source>
</evidence>
<dbReference type="InterPro" id="IPR019494">
    <property type="entry name" value="FIST_C"/>
</dbReference>
<evidence type="ECO:0000313" key="3">
    <source>
        <dbReference type="EMBL" id="SDY51113.1"/>
    </source>
</evidence>
<dbReference type="Pfam" id="PF10442">
    <property type="entry name" value="FIST_C"/>
    <property type="match status" value="1"/>
</dbReference>